<feature type="domain" description="Glycosyl transferase family 1" evidence="1">
    <location>
        <begin position="173"/>
        <end position="322"/>
    </location>
</feature>
<dbReference type="InterPro" id="IPR028098">
    <property type="entry name" value="Glyco_trans_4-like_N"/>
</dbReference>
<evidence type="ECO:0000259" key="1">
    <source>
        <dbReference type="Pfam" id="PF00534"/>
    </source>
</evidence>
<sequence>MYKKFKILHVLPSRSYSGAENVAIQIIKGLSDKYEAAYCSQPGPIIDTCKMYNVQFIPIKSRTPYEIARASCEWGADLVHAHGCRMAGMSVTAGLKIPVIFHLHNDPDWIRKINPLSLIHFYVSMRSRKVISCTSTITEQDVFNKYLLDKVITINNVVDSDKIKELSRMGKCNKSYDVALFGRLNYQKDPLRFLSIIKETKKYLPNIKVVMIGDGDLKQDCELYIEKNELKDNVDMCGFMVNPFYILKNTKVVVSVSKFEGLPMALLEAMSLNKPVIATPVGGNKIIVNNSRGVLCDTDKEFIHKIIEILTNERYYDTLSEGVKDYVDKNLSIRSYLDKVNNVYMQCFNDTN</sequence>
<dbReference type="RefSeq" id="WP_212903474.1">
    <property type="nucleotide sequence ID" value="NZ_BOPZ01000009.1"/>
</dbReference>
<dbReference type="Gene3D" id="3.40.50.2000">
    <property type="entry name" value="Glycogen Phosphorylase B"/>
    <property type="match status" value="2"/>
</dbReference>
<accession>A0A919S005</accession>
<dbReference type="CDD" id="cd03811">
    <property type="entry name" value="GT4_GT28_WabH-like"/>
    <property type="match status" value="1"/>
</dbReference>
<feature type="domain" description="Glycosyltransferase subfamily 4-like N-terminal" evidence="2">
    <location>
        <begin position="62"/>
        <end position="161"/>
    </location>
</feature>
<dbReference type="Proteomes" id="UP000679179">
    <property type="component" value="Unassembled WGS sequence"/>
</dbReference>
<dbReference type="GO" id="GO:0016757">
    <property type="term" value="F:glycosyltransferase activity"/>
    <property type="evidence" value="ECO:0007669"/>
    <property type="project" value="InterPro"/>
</dbReference>
<dbReference type="PANTHER" id="PTHR12526">
    <property type="entry name" value="GLYCOSYLTRANSFERASE"/>
    <property type="match status" value="1"/>
</dbReference>
<proteinExistence type="predicted"/>
<dbReference type="Pfam" id="PF00534">
    <property type="entry name" value="Glycos_transf_1"/>
    <property type="match status" value="1"/>
</dbReference>
<evidence type="ECO:0000313" key="4">
    <source>
        <dbReference type="Proteomes" id="UP000679179"/>
    </source>
</evidence>
<dbReference type="Pfam" id="PF13439">
    <property type="entry name" value="Glyco_transf_4"/>
    <property type="match status" value="1"/>
</dbReference>
<reference evidence="3" key="1">
    <citation type="submission" date="2021-03" db="EMBL/GenBank/DDBJ databases">
        <title>Taxonomic study of Clostridium polyendosporum from meadow-gley soil under rice.</title>
        <authorList>
            <person name="Kobayashi H."/>
            <person name="Tanizawa Y."/>
            <person name="Yagura M."/>
        </authorList>
    </citation>
    <scope>NUCLEOTIDE SEQUENCE</scope>
    <source>
        <strain evidence="3">JCM 30710</strain>
    </source>
</reference>
<dbReference type="InterPro" id="IPR001296">
    <property type="entry name" value="Glyco_trans_1"/>
</dbReference>
<name>A0A919S005_9CLOT</name>
<dbReference type="SUPFAM" id="SSF53756">
    <property type="entry name" value="UDP-Glycosyltransferase/glycogen phosphorylase"/>
    <property type="match status" value="1"/>
</dbReference>
<protein>
    <submittedName>
        <fullName evidence="3">Uncharacterized protein</fullName>
    </submittedName>
</protein>
<organism evidence="3 4">
    <name type="scientific">Clostridium polyendosporum</name>
    <dbReference type="NCBI Taxonomy" id="69208"/>
    <lineage>
        <taxon>Bacteria</taxon>
        <taxon>Bacillati</taxon>
        <taxon>Bacillota</taxon>
        <taxon>Clostridia</taxon>
        <taxon>Eubacteriales</taxon>
        <taxon>Clostridiaceae</taxon>
        <taxon>Clostridium</taxon>
    </lineage>
</organism>
<dbReference type="PANTHER" id="PTHR12526:SF630">
    <property type="entry name" value="GLYCOSYLTRANSFERASE"/>
    <property type="match status" value="1"/>
</dbReference>
<evidence type="ECO:0000259" key="2">
    <source>
        <dbReference type="Pfam" id="PF13439"/>
    </source>
</evidence>
<dbReference type="AlphaFoldDB" id="A0A919S005"/>
<comment type="caution">
    <text evidence="3">The sequence shown here is derived from an EMBL/GenBank/DDBJ whole genome shotgun (WGS) entry which is preliminary data.</text>
</comment>
<dbReference type="EMBL" id="BOPZ01000009">
    <property type="protein sequence ID" value="GIM28753.1"/>
    <property type="molecule type" value="Genomic_DNA"/>
</dbReference>
<gene>
    <name evidence="3" type="ORF">CPJCM30710_14190</name>
</gene>
<evidence type="ECO:0000313" key="3">
    <source>
        <dbReference type="EMBL" id="GIM28753.1"/>
    </source>
</evidence>
<keyword evidence="4" id="KW-1185">Reference proteome</keyword>